<dbReference type="Pfam" id="PF01041">
    <property type="entry name" value="DegT_DnrJ_EryC1"/>
    <property type="match status" value="1"/>
</dbReference>
<dbReference type="InterPro" id="IPR015422">
    <property type="entry name" value="PyrdxlP-dep_Trfase_small"/>
</dbReference>
<feature type="modified residue" description="N6-(pyridoxal phosphate)lysine" evidence="4">
    <location>
        <position position="172"/>
    </location>
</feature>
<dbReference type="Proteomes" id="UP000012589">
    <property type="component" value="Unassembled WGS sequence"/>
</dbReference>
<protein>
    <recommendedName>
        <fullName evidence="8">DegT/DnrJ/EryC1/StrS aminotransferase</fullName>
    </recommendedName>
</protein>
<gene>
    <name evidence="6" type="ORF">C823_01277</name>
</gene>
<dbReference type="STRING" id="1235802.C823_01277"/>
<evidence type="ECO:0000256" key="4">
    <source>
        <dbReference type="PIRSR" id="PIRSR000390-2"/>
    </source>
</evidence>
<dbReference type="OrthoDB" id="9810913at2"/>
<dbReference type="EMBL" id="AQFT01000039">
    <property type="protein sequence ID" value="EMZ33738.1"/>
    <property type="molecule type" value="Genomic_DNA"/>
</dbReference>
<proteinExistence type="inferred from homology"/>
<reference evidence="6 7" key="1">
    <citation type="journal article" date="2014" name="Genome Announc.">
        <title>Draft genome sequences of the altered schaedler flora, a defined bacterial community from gnotobiotic mice.</title>
        <authorList>
            <person name="Wannemuehler M.J."/>
            <person name="Overstreet A.M."/>
            <person name="Ward D.V."/>
            <person name="Phillips G.J."/>
        </authorList>
    </citation>
    <scope>NUCLEOTIDE SEQUENCE [LARGE SCALE GENOMIC DNA]</scope>
    <source>
        <strain evidence="6 7">ASF492</strain>
    </source>
</reference>
<comment type="caution">
    <text evidence="6">The sequence shown here is derived from an EMBL/GenBank/DDBJ whole genome shotgun (WGS) entry which is preliminary data.</text>
</comment>
<evidence type="ECO:0000256" key="2">
    <source>
        <dbReference type="ARBA" id="ARBA00037999"/>
    </source>
</evidence>
<dbReference type="Gene3D" id="3.40.640.10">
    <property type="entry name" value="Type I PLP-dependent aspartate aminotransferase-like (Major domain)"/>
    <property type="match status" value="1"/>
</dbReference>
<accession>N2B5D5</accession>
<dbReference type="GO" id="GO:0000271">
    <property type="term" value="P:polysaccharide biosynthetic process"/>
    <property type="evidence" value="ECO:0007669"/>
    <property type="project" value="TreeGrafter"/>
</dbReference>
<keyword evidence="7" id="KW-1185">Reference proteome</keyword>
<sequence length="351" mass="39632">MIKELDEAYHQVMYRSWFIGGEADSRFEQEFADYCHAKACVGTGNGLDAIRLILMAYGIGEGDEVIVPAHTFIATALAVTYAGAQPVFVDIDPDTYTIDVHKIEEKITDKTKAIIAVHLYGRCASMNEICDLAQKYDLKVFEDAAQAHGAEINGQKTGTLGDAAAFSFYPGKNLGALGDAGAVVTNHMDVAEKIRAYGNYGCLKKYEHLYQGCNSRLDELQAAFLSVKLKYLDEWNDQRLEIAKRYTKEISNPKVKCPKLPDYEKEHVYHIYPVLVEEREEFMQYLLEHNIEANIHYPIPILKQNAYRQYRDQAGNYPVSNIVCEQEVSIPLYPNMEEEQIASVIEAVNSF</sequence>
<evidence type="ECO:0000256" key="3">
    <source>
        <dbReference type="PIRSR" id="PIRSR000390-1"/>
    </source>
</evidence>
<evidence type="ECO:0000313" key="6">
    <source>
        <dbReference type="EMBL" id="EMZ33738.1"/>
    </source>
</evidence>
<dbReference type="HOGENOM" id="CLU_033332_6_0_9"/>
<dbReference type="PANTHER" id="PTHR30244">
    <property type="entry name" value="TRANSAMINASE"/>
    <property type="match status" value="1"/>
</dbReference>
<dbReference type="SUPFAM" id="SSF53383">
    <property type="entry name" value="PLP-dependent transferases"/>
    <property type="match status" value="1"/>
</dbReference>
<feature type="active site" description="Proton acceptor" evidence="3">
    <location>
        <position position="172"/>
    </location>
</feature>
<dbReference type="GO" id="GO:0030170">
    <property type="term" value="F:pyridoxal phosphate binding"/>
    <property type="evidence" value="ECO:0007669"/>
    <property type="project" value="TreeGrafter"/>
</dbReference>
<evidence type="ECO:0000256" key="5">
    <source>
        <dbReference type="RuleBase" id="RU004508"/>
    </source>
</evidence>
<dbReference type="Gene3D" id="3.90.1150.10">
    <property type="entry name" value="Aspartate Aminotransferase, domain 1"/>
    <property type="match status" value="1"/>
</dbReference>
<dbReference type="InterPro" id="IPR000653">
    <property type="entry name" value="DegT/StrS_aminotransferase"/>
</dbReference>
<evidence type="ECO:0000256" key="1">
    <source>
        <dbReference type="ARBA" id="ARBA00022898"/>
    </source>
</evidence>
<keyword evidence="1 4" id="KW-0663">Pyridoxal phosphate</keyword>
<dbReference type="InterPro" id="IPR015424">
    <property type="entry name" value="PyrdxlP-dep_Trfase"/>
</dbReference>
<dbReference type="CDD" id="cd00616">
    <property type="entry name" value="AHBA_syn"/>
    <property type="match status" value="1"/>
</dbReference>
<comment type="similarity">
    <text evidence="2 5">Belongs to the DegT/DnrJ/EryC1 family.</text>
</comment>
<dbReference type="eggNOG" id="COG0399">
    <property type="taxonomic scope" value="Bacteria"/>
</dbReference>
<name>N2B5D5_9FIRM</name>
<dbReference type="AlphaFoldDB" id="N2B5D5"/>
<evidence type="ECO:0000313" key="7">
    <source>
        <dbReference type="Proteomes" id="UP000012589"/>
    </source>
</evidence>
<dbReference type="PATRIC" id="fig|1235802.3.peg.1365"/>
<dbReference type="InterPro" id="IPR015421">
    <property type="entry name" value="PyrdxlP-dep_Trfase_major"/>
</dbReference>
<evidence type="ECO:0008006" key="8">
    <source>
        <dbReference type="Google" id="ProtNLM"/>
    </source>
</evidence>
<dbReference type="PANTHER" id="PTHR30244:SF36">
    <property type="entry name" value="3-OXO-GLUCOSE-6-PHOSPHATE:GLUTAMATE AMINOTRANSFERASE"/>
    <property type="match status" value="1"/>
</dbReference>
<dbReference type="PIRSF" id="PIRSF000390">
    <property type="entry name" value="PLP_StrS"/>
    <property type="match status" value="1"/>
</dbReference>
<organism evidence="6 7">
    <name type="scientific">Eubacterium plexicaudatum ASF492</name>
    <dbReference type="NCBI Taxonomy" id="1235802"/>
    <lineage>
        <taxon>Bacteria</taxon>
        <taxon>Bacillati</taxon>
        <taxon>Bacillota</taxon>
        <taxon>Clostridia</taxon>
        <taxon>Eubacteriales</taxon>
        <taxon>Eubacteriaceae</taxon>
        <taxon>Eubacterium</taxon>
    </lineage>
</organism>
<dbReference type="GO" id="GO:0008483">
    <property type="term" value="F:transaminase activity"/>
    <property type="evidence" value="ECO:0007669"/>
    <property type="project" value="TreeGrafter"/>
</dbReference>